<sequence length="178" mass="20191">MIIKQAVVPASQFVHFFHIAFDNLRNSIVIPVRGFLCLEKDVGILSRSPQGRVIRAEATVPECFQSILIEHFRKVVIRLNLDFLDFVRSPEAVEEMQERYAPFNRRQMGDRGQIRRFLNAGGSQHGITGLSAGHHVRMVTEDGKRMAPNCTSGNMDDGRQQLPGHFIEVGDHQQQSLR</sequence>
<name>A0A645B506_9ZZZZ</name>
<gene>
    <name evidence="1" type="ORF">SDC9_106993</name>
</gene>
<proteinExistence type="predicted"/>
<evidence type="ECO:0000313" key="1">
    <source>
        <dbReference type="EMBL" id="MPM60146.1"/>
    </source>
</evidence>
<reference evidence="1" key="1">
    <citation type="submission" date="2019-08" db="EMBL/GenBank/DDBJ databases">
        <authorList>
            <person name="Kucharzyk K."/>
            <person name="Murdoch R.W."/>
            <person name="Higgins S."/>
            <person name="Loffler F."/>
        </authorList>
    </citation>
    <scope>NUCLEOTIDE SEQUENCE</scope>
</reference>
<dbReference type="EMBL" id="VSSQ01017650">
    <property type="protein sequence ID" value="MPM60146.1"/>
    <property type="molecule type" value="Genomic_DNA"/>
</dbReference>
<comment type="caution">
    <text evidence="1">The sequence shown here is derived from an EMBL/GenBank/DDBJ whole genome shotgun (WGS) entry which is preliminary data.</text>
</comment>
<organism evidence="1">
    <name type="scientific">bioreactor metagenome</name>
    <dbReference type="NCBI Taxonomy" id="1076179"/>
    <lineage>
        <taxon>unclassified sequences</taxon>
        <taxon>metagenomes</taxon>
        <taxon>ecological metagenomes</taxon>
    </lineage>
</organism>
<protein>
    <submittedName>
        <fullName evidence="1">Uncharacterized protein</fullName>
    </submittedName>
</protein>
<dbReference type="AlphaFoldDB" id="A0A645B506"/>
<accession>A0A645B506</accession>